<evidence type="ECO:0000256" key="1">
    <source>
        <dbReference type="SAM" id="MobiDB-lite"/>
    </source>
</evidence>
<feature type="transmembrane region" description="Helical" evidence="2">
    <location>
        <begin position="119"/>
        <end position="136"/>
    </location>
</feature>
<dbReference type="GO" id="GO:0003677">
    <property type="term" value="F:DNA binding"/>
    <property type="evidence" value="ECO:0007669"/>
    <property type="project" value="InterPro"/>
</dbReference>
<dbReference type="EMBL" id="UOEU01000206">
    <property type="protein sequence ID" value="VAW31354.1"/>
    <property type="molecule type" value="Genomic_DNA"/>
</dbReference>
<evidence type="ECO:0000259" key="3">
    <source>
        <dbReference type="Pfam" id="PF01609"/>
    </source>
</evidence>
<evidence type="ECO:0000256" key="2">
    <source>
        <dbReference type="SAM" id="Phobius"/>
    </source>
</evidence>
<gene>
    <name evidence="4" type="ORF">MNBD_CHLOROFLEXI01-170</name>
</gene>
<evidence type="ECO:0000313" key="4">
    <source>
        <dbReference type="EMBL" id="VAW31354.1"/>
    </source>
</evidence>
<reference evidence="4" key="1">
    <citation type="submission" date="2018-06" db="EMBL/GenBank/DDBJ databases">
        <authorList>
            <person name="Zhirakovskaya E."/>
        </authorList>
    </citation>
    <scope>NUCLEOTIDE SEQUENCE</scope>
</reference>
<protein>
    <submittedName>
        <fullName evidence="4">Mobile element protein</fullName>
    </submittedName>
</protein>
<accession>A0A3B0VI50</accession>
<keyword evidence="2" id="KW-0812">Transmembrane</keyword>
<dbReference type="GO" id="GO:0004803">
    <property type="term" value="F:transposase activity"/>
    <property type="evidence" value="ECO:0007669"/>
    <property type="project" value="InterPro"/>
</dbReference>
<name>A0A3B0VI50_9ZZZZ</name>
<feature type="region of interest" description="Disordered" evidence="1">
    <location>
        <begin position="61"/>
        <end position="85"/>
    </location>
</feature>
<organism evidence="4">
    <name type="scientific">hydrothermal vent metagenome</name>
    <dbReference type="NCBI Taxonomy" id="652676"/>
    <lineage>
        <taxon>unclassified sequences</taxon>
        <taxon>metagenomes</taxon>
        <taxon>ecological metagenomes</taxon>
    </lineage>
</organism>
<proteinExistence type="predicted"/>
<dbReference type="InterPro" id="IPR002559">
    <property type="entry name" value="Transposase_11"/>
</dbReference>
<keyword evidence="2" id="KW-0472">Membrane</keyword>
<keyword evidence="2" id="KW-1133">Transmembrane helix</keyword>
<dbReference type="Pfam" id="PF01609">
    <property type="entry name" value="DDE_Tnp_1"/>
    <property type="match status" value="1"/>
</dbReference>
<sequence>MKTVIKNRQSRVVNQKTLEIIATAFCNGKKHDFKLFKETYAGIDKEIICLADSGHQGLTKIHTNSETPAKKSKKHPLTDEQKKKNRALSQKRIYCEHVIGKLKIFRILKERYRNRRKRFGLRFNLISALYSLSLVTR</sequence>
<feature type="domain" description="Transposase IS4-like" evidence="3">
    <location>
        <begin position="12"/>
        <end position="128"/>
    </location>
</feature>
<dbReference type="AlphaFoldDB" id="A0A3B0VI50"/>
<dbReference type="GO" id="GO:0006313">
    <property type="term" value="P:DNA transposition"/>
    <property type="evidence" value="ECO:0007669"/>
    <property type="project" value="InterPro"/>
</dbReference>